<accession>A0A556QRM1</accession>
<dbReference type="Proteomes" id="UP000315648">
    <property type="component" value="Unassembled WGS sequence"/>
</dbReference>
<evidence type="ECO:0000256" key="1">
    <source>
        <dbReference type="SAM" id="SignalP"/>
    </source>
</evidence>
<feature type="chain" id="PRO_5021774924" description="SLA1 homology domain-containing protein" evidence="1">
    <location>
        <begin position="22"/>
        <end position="245"/>
    </location>
</feature>
<protein>
    <recommendedName>
        <fullName evidence="4">SLA1 homology domain-containing protein</fullName>
    </recommendedName>
</protein>
<dbReference type="OrthoDB" id="182331at2"/>
<comment type="caution">
    <text evidence="2">The sequence shown here is derived from an EMBL/GenBank/DDBJ whole genome shotgun (WGS) entry which is preliminary data.</text>
</comment>
<keyword evidence="3" id="KW-1185">Reference proteome</keyword>
<dbReference type="RefSeq" id="WP_144229650.1">
    <property type="nucleotide sequence ID" value="NZ_CBCRVV010000020.1"/>
</dbReference>
<dbReference type="Gene3D" id="2.30.30.700">
    <property type="entry name" value="SLA1 homology domain 1"/>
    <property type="match status" value="1"/>
</dbReference>
<proteinExistence type="predicted"/>
<organism evidence="2 3">
    <name type="scientific">Rariglobus hedericola</name>
    <dbReference type="NCBI Taxonomy" id="2597822"/>
    <lineage>
        <taxon>Bacteria</taxon>
        <taxon>Pseudomonadati</taxon>
        <taxon>Verrucomicrobiota</taxon>
        <taxon>Opitutia</taxon>
        <taxon>Opitutales</taxon>
        <taxon>Opitutaceae</taxon>
        <taxon>Rariglobus</taxon>
    </lineage>
</organism>
<reference evidence="2 3" key="1">
    <citation type="submission" date="2019-07" db="EMBL/GenBank/DDBJ databases">
        <title>Description of 53C-WASEF.</title>
        <authorList>
            <person name="Pitt A."/>
            <person name="Hahn M.W."/>
        </authorList>
    </citation>
    <scope>NUCLEOTIDE SEQUENCE [LARGE SCALE GENOMIC DNA]</scope>
    <source>
        <strain evidence="2 3">53C-WASEF</strain>
    </source>
</reference>
<evidence type="ECO:0000313" key="2">
    <source>
        <dbReference type="EMBL" id="TSJ79273.1"/>
    </source>
</evidence>
<keyword evidence="1" id="KW-0732">Signal</keyword>
<feature type="signal peptide" evidence="1">
    <location>
        <begin position="1"/>
        <end position="21"/>
    </location>
</feature>
<dbReference type="EMBL" id="VMBG01000001">
    <property type="protein sequence ID" value="TSJ79273.1"/>
    <property type="molecule type" value="Genomic_DNA"/>
</dbReference>
<gene>
    <name evidence="2" type="ORF">FPL22_08265</name>
</gene>
<evidence type="ECO:0008006" key="4">
    <source>
        <dbReference type="Google" id="ProtNLM"/>
    </source>
</evidence>
<evidence type="ECO:0000313" key="3">
    <source>
        <dbReference type="Proteomes" id="UP000315648"/>
    </source>
</evidence>
<name>A0A556QRM1_9BACT</name>
<dbReference type="AlphaFoldDB" id="A0A556QRM1"/>
<sequence length="245" mass="26962">MYIRRLSLVALAAVLTSSLFAEIFTLTDKQGRSITADVLSVEDDKARIKRSDGQQFDLSLSLLTDEDQKKLNEWDALEDAKPKPIPANAIEVITSRAKFSSNKVETTETYQEQVFRSDGMGGGRTVMETRTRILVTTTEQWGYSVTVTNRLLGPLTGLRAEYALFTNSNNPTRGASGPLAIGTLKSRGNIILKTTSVPLVKSAYKGTSPKPAGGQLYGIWVRVYRGDELIHESSSPDTLRTKATW</sequence>